<organism evidence="1 2">
    <name type="scientific">Hylemonella gracilis</name>
    <dbReference type="NCBI Taxonomy" id="80880"/>
    <lineage>
        <taxon>Bacteria</taxon>
        <taxon>Pseudomonadati</taxon>
        <taxon>Pseudomonadota</taxon>
        <taxon>Betaproteobacteria</taxon>
        <taxon>Burkholderiales</taxon>
        <taxon>Comamonadaceae</taxon>
        <taxon>Hylemonella</taxon>
    </lineage>
</organism>
<proteinExistence type="predicted"/>
<dbReference type="EMBL" id="CP031395">
    <property type="protein sequence ID" value="QBK03786.1"/>
    <property type="molecule type" value="Genomic_DNA"/>
</dbReference>
<sequence>MFNLAHQPLLQPHVGRVPAHELTSSIKRSVLAMSMRFSYDARVCRAASSKRFTHPVRTRTCKAATPANSVQEFRQTRDTADDA</sequence>
<accession>A0A4P6UH69</accession>
<evidence type="ECO:0000313" key="2">
    <source>
        <dbReference type="Proteomes" id="UP000292939"/>
    </source>
</evidence>
<dbReference type="AlphaFoldDB" id="A0A4P6UH69"/>
<evidence type="ECO:0000313" key="1">
    <source>
        <dbReference type="EMBL" id="QBK03786.1"/>
    </source>
</evidence>
<reference evidence="1 2" key="1">
    <citation type="submission" date="2018-07" db="EMBL/GenBank/DDBJ databases">
        <title>Exploring interactions and the metabolic potential of the ultra-small soil bacteria Hylemonella gracilis.</title>
        <authorList>
            <person name="Tyc O."/>
            <person name="Kulkarni P."/>
            <person name="Gawehns F."/>
            <person name="Hundscheid M."/>
            <person name="Zweers H."/>
            <person name="Garbeva P."/>
        </authorList>
    </citation>
    <scope>NUCLEOTIDE SEQUENCE [LARGE SCALE GENOMIC DNA]</scope>
    <source>
        <strain evidence="1 2">NS1</strain>
    </source>
</reference>
<protein>
    <submittedName>
        <fullName evidence="1">Uncharacterized protein</fullName>
    </submittedName>
</protein>
<name>A0A4P6UH69_9BURK</name>
<dbReference type="KEGG" id="hgr:DW355_02470"/>
<dbReference type="Proteomes" id="UP000292939">
    <property type="component" value="Chromosome"/>
</dbReference>
<gene>
    <name evidence="1" type="ORF">DW355_02470</name>
</gene>